<dbReference type="WBParaSite" id="Minc3s00538g13948">
    <property type="protein sequence ID" value="Minc3s00538g13948"/>
    <property type="gene ID" value="Minc3s00538g13948"/>
</dbReference>
<evidence type="ECO:0000313" key="2">
    <source>
        <dbReference type="WBParaSite" id="Minc3s00538g13948"/>
    </source>
</evidence>
<keyword evidence="1" id="KW-1185">Reference proteome</keyword>
<proteinExistence type="predicted"/>
<reference evidence="2" key="1">
    <citation type="submission" date="2022-11" db="UniProtKB">
        <authorList>
            <consortium name="WormBaseParasite"/>
        </authorList>
    </citation>
    <scope>IDENTIFICATION</scope>
</reference>
<dbReference type="Proteomes" id="UP000887563">
    <property type="component" value="Unplaced"/>
</dbReference>
<sequence>MCIVRYWLEKLFRCGYEEAEFDNIIFNPALIKLLFKNEVKELNAKETTLTYFIANFELEAMKFIKDHLRVFSKFCVGFSLCDDNKQCNGIVMDIFKDGARFPHVCVTTSLHPSILELIENKITTSTNCVSKIEFKVDGWGSVWNFNYLHNREGVKTKQFIQYGNVMYSSSYEVANIDNPNIIFLINYTGRNCTYSGIDFKIERK</sequence>
<organism evidence="1 2">
    <name type="scientific">Meloidogyne incognita</name>
    <name type="common">Southern root-knot nematode worm</name>
    <name type="synonym">Oxyuris incognita</name>
    <dbReference type="NCBI Taxonomy" id="6306"/>
    <lineage>
        <taxon>Eukaryota</taxon>
        <taxon>Metazoa</taxon>
        <taxon>Ecdysozoa</taxon>
        <taxon>Nematoda</taxon>
        <taxon>Chromadorea</taxon>
        <taxon>Rhabditida</taxon>
        <taxon>Tylenchina</taxon>
        <taxon>Tylenchomorpha</taxon>
        <taxon>Tylenchoidea</taxon>
        <taxon>Meloidogynidae</taxon>
        <taxon>Meloidogyninae</taxon>
        <taxon>Meloidogyne</taxon>
        <taxon>Meloidogyne incognita group</taxon>
    </lineage>
</organism>
<name>A0A914LI72_MELIC</name>
<protein>
    <submittedName>
        <fullName evidence="2">Uncharacterized protein</fullName>
    </submittedName>
</protein>
<evidence type="ECO:0000313" key="1">
    <source>
        <dbReference type="Proteomes" id="UP000887563"/>
    </source>
</evidence>
<accession>A0A914LI72</accession>
<dbReference type="AlphaFoldDB" id="A0A914LI72"/>